<dbReference type="InParanoid" id="E9HDP9"/>
<evidence type="ECO:0000259" key="6">
    <source>
        <dbReference type="PROSITE" id="PS50016"/>
    </source>
</evidence>
<dbReference type="InterPro" id="IPR013083">
    <property type="entry name" value="Znf_RING/FYVE/PHD"/>
</dbReference>
<dbReference type="KEGG" id="dpx:DAPPUDRAFT_112988"/>
<dbReference type="eggNOG" id="ENOG502SB4G">
    <property type="taxonomic scope" value="Eukaryota"/>
</dbReference>
<evidence type="ECO:0000256" key="1">
    <source>
        <dbReference type="ARBA" id="ARBA00022723"/>
    </source>
</evidence>
<dbReference type="InterPro" id="IPR011011">
    <property type="entry name" value="Znf_FYVE_PHD"/>
</dbReference>
<dbReference type="GO" id="GO:0008270">
    <property type="term" value="F:zinc ion binding"/>
    <property type="evidence" value="ECO:0007669"/>
    <property type="project" value="UniProtKB-KW"/>
</dbReference>
<dbReference type="Gene3D" id="3.30.40.10">
    <property type="entry name" value="Zinc/RING finger domain, C3HC4 (zinc finger)"/>
    <property type="match status" value="1"/>
</dbReference>
<keyword evidence="1" id="KW-0479">Metal-binding</keyword>
<dbReference type="PANTHER" id="PTHR34718">
    <property type="entry name" value="PHD-TYPE DOMAIN-CONTAINING PROTEIN"/>
    <property type="match status" value="1"/>
</dbReference>
<reference evidence="8 9" key="1">
    <citation type="journal article" date="2011" name="Science">
        <title>The ecoresponsive genome of Daphnia pulex.</title>
        <authorList>
            <person name="Colbourne J.K."/>
            <person name="Pfrender M.E."/>
            <person name="Gilbert D."/>
            <person name="Thomas W.K."/>
            <person name="Tucker A."/>
            <person name="Oakley T.H."/>
            <person name="Tokishita S."/>
            <person name="Aerts A."/>
            <person name="Arnold G.J."/>
            <person name="Basu M.K."/>
            <person name="Bauer D.J."/>
            <person name="Caceres C.E."/>
            <person name="Carmel L."/>
            <person name="Casola C."/>
            <person name="Choi J.H."/>
            <person name="Detter J.C."/>
            <person name="Dong Q."/>
            <person name="Dusheyko S."/>
            <person name="Eads B.D."/>
            <person name="Frohlich T."/>
            <person name="Geiler-Samerotte K.A."/>
            <person name="Gerlach D."/>
            <person name="Hatcher P."/>
            <person name="Jogdeo S."/>
            <person name="Krijgsveld J."/>
            <person name="Kriventseva E.V."/>
            <person name="Kultz D."/>
            <person name="Laforsch C."/>
            <person name="Lindquist E."/>
            <person name="Lopez J."/>
            <person name="Manak J.R."/>
            <person name="Muller J."/>
            <person name="Pangilinan J."/>
            <person name="Patwardhan R.P."/>
            <person name="Pitluck S."/>
            <person name="Pritham E.J."/>
            <person name="Rechtsteiner A."/>
            <person name="Rho M."/>
            <person name="Rogozin I.B."/>
            <person name="Sakarya O."/>
            <person name="Salamov A."/>
            <person name="Schaack S."/>
            <person name="Shapiro H."/>
            <person name="Shiga Y."/>
            <person name="Skalitzky C."/>
            <person name="Smith Z."/>
            <person name="Souvorov A."/>
            <person name="Sung W."/>
            <person name="Tang Z."/>
            <person name="Tsuchiya D."/>
            <person name="Tu H."/>
            <person name="Vos H."/>
            <person name="Wang M."/>
            <person name="Wolf Y.I."/>
            <person name="Yamagata H."/>
            <person name="Yamada T."/>
            <person name="Ye Y."/>
            <person name="Shaw J.R."/>
            <person name="Andrews J."/>
            <person name="Crease T.J."/>
            <person name="Tang H."/>
            <person name="Lucas S.M."/>
            <person name="Robertson H.M."/>
            <person name="Bork P."/>
            <person name="Koonin E.V."/>
            <person name="Zdobnov E.M."/>
            <person name="Grigoriev I.V."/>
            <person name="Lynch M."/>
            <person name="Boore J.L."/>
        </authorList>
    </citation>
    <scope>NUCLEOTIDE SEQUENCE [LARGE SCALE GENOMIC DNA]</scope>
</reference>
<dbReference type="InterPro" id="IPR019787">
    <property type="entry name" value="Znf_PHD-finger"/>
</dbReference>
<feature type="region of interest" description="Disordered" evidence="5">
    <location>
        <begin position="660"/>
        <end position="680"/>
    </location>
</feature>
<evidence type="ECO:0008006" key="10">
    <source>
        <dbReference type="Google" id="ProtNLM"/>
    </source>
</evidence>
<dbReference type="SUPFAM" id="SSF57903">
    <property type="entry name" value="FYVE/PHD zinc finger"/>
    <property type="match status" value="1"/>
</dbReference>
<dbReference type="InterPro" id="IPR007527">
    <property type="entry name" value="Znf_SWIM"/>
</dbReference>
<sequence>MGKKENRVESMVNIIALFCDPTIPHYLVSDDKKLPPQALLPKPGNTFILEWKGEKFKDDWRTDGYCWRQQSGKTDYTINRKNIFPEDSNHCVDEETKTLHLKKWFFKLRIEPGEDAKSFTTAFNKTAYMHSDYPNQVLIMYAGDYSAVNPKYSHGNSKRLEKTEKPYYRISKSVLLTAKERKDEAPAKVYGDIMEAAGTNMKKQAVLVPRDLEQVRNAQRAAREVTKISKDAQYNAYEVGIETNFMRKFEVFPDVKYACTHFGMVEEFEKLLNREDIPAIIVECDTTFNIGNYFVTWVTFRHTEFYDLPDNPMPTVGLACMIHTKKLQSSHEYFWNMLKEEIPSLQTAKNVLICTDEEKSIVNAIQKDFASYFEHHIHPDMNSMGVWALMRYGVKYVLSTNRIESWNSLLKRRFIKHRGYGEEEVIEGNSEIGRRRLLRVLRAKHGVGEKWLLREHLRKNYKLDDENNDELFDFDTEHLEKARDILEIDNIPKGTLKKYEMSPTVLSRGKLIILENRITLVPQQKCFIVTSTSGEKHAVTLFSGEQGGPDQYCTCASTVTCCHIMAAMLSIGYKPRPSKRQPNGTMMRRNMKKKVNSRSGTKKNERYSMNKNSKSTANGYRGLKRKATQERKFEDEFLNLWEEEAELLKQEEDHIFHMERGKELSDQDEESKNEKHEKKMLQKEPDLKNLKERPILEHDNQFHDDFQDYEDNFHYNIIDDSVLQQPEIEKTVEEERPTVTEGENLCDVSGEKELCTHDSSSEESTHDSSSEESICSIYRDISFDKNIDEDIKKYMENYDGQCRKHQEGNISLESEESGDENISAENKFEMSIPKDECVSSVQEGAVKGIDVTIPLKEINVDPHARREIQRTVFCDEKLSEKEMNEILIPRSWFTDYHMDAASTILRRQFPNIGGFMSVRLSQLANYPVPDKEKWIQILHNPGHWLVVAKGFLVVVAQFAFTIEGRLPVLACMSSLVKTTDSTMTYQIAPCQRMSDKEIGDCGVLAIAFATAIANDKDPIHFQFNGNEIRKHLFNCFVNQEMTIFPGEKRRSTTRIPSRKIPVYCYCRRIDFTGGGKDWDLIECVKCEEWFHRMCVEDYPAKPKKVKWYCTSCK</sequence>
<evidence type="ECO:0000256" key="3">
    <source>
        <dbReference type="ARBA" id="ARBA00022833"/>
    </source>
</evidence>
<feature type="region of interest" description="Disordered" evidence="5">
    <location>
        <begin position="750"/>
        <end position="771"/>
    </location>
</feature>
<name>E9HDP9_DAPPU</name>
<dbReference type="SMART" id="SM00249">
    <property type="entry name" value="PHD"/>
    <property type="match status" value="1"/>
</dbReference>
<dbReference type="PANTHER" id="PTHR34718:SF2">
    <property type="entry name" value="PHD-TYPE DOMAIN-CONTAINING PROTEIN"/>
    <property type="match status" value="1"/>
</dbReference>
<dbReference type="OrthoDB" id="6353126at2759"/>
<evidence type="ECO:0000313" key="8">
    <source>
        <dbReference type="EMBL" id="EFX70065.1"/>
    </source>
</evidence>
<dbReference type="PROSITE" id="PS50966">
    <property type="entry name" value="ZF_SWIM"/>
    <property type="match status" value="1"/>
</dbReference>
<keyword evidence="2 4" id="KW-0863">Zinc-finger</keyword>
<dbReference type="InterPro" id="IPR038765">
    <property type="entry name" value="Papain-like_cys_pep_sf"/>
</dbReference>
<feature type="domain" description="PHD-type" evidence="6">
    <location>
        <begin position="1061"/>
        <end position="1113"/>
    </location>
</feature>
<evidence type="ECO:0000256" key="5">
    <source>
        <dbReference type="SAM" id="MobiDB-lite"/>
    </source>
</evidence>
<feature type="region of interest" description="Disordered" evidence="5">
    <location>
        <begin position="574"/>
        <end position="624"/>
    </location>
</feature>
<dbReference type="EMBL" id="GL732625">
    <property type="protein sequence ID" value="EFX70065.1"/>
    <property type="molecule type" value="Genomic_DNA"/>
</dbReference>
<accession>E9HDP9</accession>
<evidence type="ECO:0000259" key="7">
    <source>
        <dbReference type="PROSITE" id="PS50966"/>
    </source>
</evidence>
<evidence type="ECO:0000256" key="4">
    <source>
        <dbReference type="PROSITE-ProRule" id="PRU00325"/>
    </source>
</evidence>
<proteinExistence type="predicted"/>
<evidence type="ECO:0000313" key="9">
    <source>
        <dbReference type="Proteomes" id="UP000000305"/>
    </source>
</evidence>
<dbReference type="SUPFAM" id="SSF54001">
    <property type="entry name" value="Cysteine proteinases"/>
    <property type="match status" value="1"/>
</dbReference>
<dbReference type="AlphaFoldDB" id="E9HDP9"/>
<feature type="domain" description="SWIM-type" evidence="7">
    <location>
        <begin position="538"/>
        <end position="572"/>
    </location>
</feature>
<dbReference type="PROSITE" id="PS50016">
    <property type="entry name" value="ZF_PHD_2"/>
    <property type="match status" value="1"/>
</dbReference>
<organism evidence="8 9">
    <name type="scientific">Daphnia pulex</name>
    <name type="common">Water flea</name>
    <dbReference type="NCBI Taxonomy" id="6669"/>
    <lineage>
        <taxon>Eukaryota</taxon>
        <taxon>Metazoa</taxon>
        <taxon>Ecdysozoa</taxon>
        <taxon>Arthropoda</taxon>
        <taxon>Crustacea</taxon>
        <taxon>Branchiopoda</taxon>
        <taxon>Diplostraca</taxon>
        <taxon>Cladocera</taxon>
        <taxon>Anomopoda</taxon>
        <taxon>Daphniidae</taxon>
        <taxon>Daphnia</taxon>
    </lineage>
</organism>
<dbReference type="InterPro" id="IPR019786">
    <property type="entry name" value="Zinc_finger_PHD-type_CS"/>
</dbReference>
<dbReference type="HOGENOM" id="CLU_322178_0_0_1"/>
<evidence type="ECO:0000256" key="2">
    <source>
        <dbReference type="ARBA" id="ARBA00022771"/>
    </source>
</evidence>
<feature type="compositionally biased region" description="Polar residues" evidence="5">
    <location>
        <begin position="609"/>
        <end position="618"/>
    </location>
</feature>
<keyword evidence="9" id="KW-1185">Reference proteome</keyword>
<feature type="compositionally biased region" description="Basic and acidic residues" evidence="5">
    <location>
        <begin position="750"/>
        <end position="769"/>
    </location>
</feature>
<dbReference type="Proteomes" id="UP000000305">
    <property type="component" value="Unassembled WGS sequence"/>
</dbReference>
<dbReference type="PROSITE" id="PS01359">
    <property type="entry name" value="ZF_PHD_1"/>
    <property type="match status" value="1"/>
</dbReference>
<gene>
    <name evidence="8" type="ORF">DAPPUDRAFT_112988</name>
</gene>
<dbReference type="InterPro" id="IPR001965">
    <property type="entry name" value="Znf_PHD"/>
</dbReference>
<protein>
    <recommendedName>
        <fullName evidence="10">SWIM-type domain-containing protein</fullName>
    </recommendedName>
</protein>
<keyword evidence="3" id="KW-0862">Zinc</keyword>